<dbReference type="STRING" id="1640674.SAMN05216323_11246"/>
<dbReference type="InterPro" id="IPR036594">
    <property type="entry name" value="Meth_synthase_dom"/>
</dbReference>
<feature type="domain" description="B12-binding" evidence="1">
    <location>
        <begin position="92"/>
        <end position="155"/>
    </location>
</feature>
<dbReference type="Gene3D" id="1.10.1240.10">
    <property type="entry name" value="Methionine synthase domain"/>
    <property type="match status" value="1"/>
</dbReference>
<name>A0A1G6TK15_9BACT</name>
<dbReference type="InterPro" id="IPR003759">
    <property type="entry name" value="Cbl-bd_cap"/>
</dbReference>
<organism evidence="2 3">
    <name type="scientific">Williamwhitmania taraxaci</name>
    <dbReference type="NCBI Taxonomy" id="1640674"/>
    <lineage>
        <taxon>Bacteria</taxon>
        <taxon>Pseudomonadati</taxon>
        <taxon>Bacteroidota</taxon>
        <taxon>Bacteroidia</taxon>
        <taxon>Bacteroidales</taxon>
        <taxon>Williamwhitmaniaceae</taxon>
        <taxon>Williamwhitmania</taxon>
    </lineage>
</organism>
<dbReference type="InterPro" id="IPR036724">
    <property type="entry name" value="Cobalamin-bd_sf"/>
</dbReference>
<accession>A0A1G6TK15</accession>
<dbReference type="GO" id="GO:0046872">
    <property type="term" value="F:metal ion binding"/>
    <property type="evidence" value="ECO:0007669"/>
    <property type="project" value="InterPro"/>
</dbReference>
<evidence type="ECO:0000313" key="2">
    <source>
        <dbReference type="EMBL" id="SDD28846.1"/>
    </source>
</evidence>
<dbReference type="Pfam" id="PF02310">
    <property type="entry name" value="B12-binding"/>
    <property type="match status" value="1"/>
</dbReference>
<protein>
    <submittedName>
        <fullName evidence="2">B12 binding domain-containing protein</fullName>
    </submittedName>
</protein>
<gene>
    <name evidence="2" type="ORF">SAMN05216323_11246</name>
</gene>
<dbReference type="Proteomes" id="UP000199452">
    <property type="component" value="Unassembled WGS sequence"/>
</dbReference>
<dbReference type="EMBL" id="FMYP01000124">
    <property type="protein sequence ID" value="SDD28846.1"/>
    <property type="molecule type" value="Genomic_DNA"/>
</dbReference>
<sequence length="155" mass="17770">MIEPKEHAASKEFLALLISGNRLACSEFIHEYSKKQTIQELYEDIIKKALYEVGELWENNKISVATEHLASSIVEAILNELYGKVISEKRINKKVVVACIESEFHQIGIKMISDVFEMNGWNSYFLGANTPIHDLIEFTRKIKPDFLAISLSIYF</sequence>
<dbReference type="PROSITE" id="PS51332">
    <property type="entry name" value="B12_BINDING"/>
    <property type="match status" value="1"/>
</dbReference>
<dbReference type="Pfam" id="PF02607">
    <property type="entry name" value="B12-binding_2"/>
    <property type="match status" value="1"/>
</dbReference>
<evidence type="ECO:0000313" key="3">
    <source>
        <dbReference type="Proteomes" id="UP000199452"/>
    </source>
</evidence>
<dbReference type="InterPro" id="IPR006158">
    <property type="entry name" value="Cobalamin-bd"/>
</dbReference>
<keyword evidence="3" id="KW-1185">Reference proteome</keyword>
<dbReference type="AlphaFoldDB" id="A0A1G6TK15"/>
<dbReference type="CDD" id="cd02065">
    <property type="entry name" value="B12-binding_like"/>
    <property type="match status" value="1"/>
</dbReference>
<proteinExistence type="predicted"/>
<dbReference type="Gene3D" id="3.40.50.280">
    <property type="entry name" value="Cobalamin-binding domain"/>
    <property type="match status" value="1"/>
</dbReference>
<reference evidence="2 3" key="1">
    <citation type="submission" date="2016-09" db="EMBL/GenBank/DDBJ databases">
        <authorList>
            <person name="Capua I."/>
            <person name="De Benedictis P."/>
            <person name="Joannis T."/>
            <person name="Lombin L.H."/>
            <person name="Cattoli G."/>
        </authorList>
    </citation>
    <scope>NUCLEOTIDE SEQUENCE [LARGE SCALE GENOMIC DNA]</scope>
    <source>
        <strain evidence="2 3">A7P-90m</strain>
    </source>
</reference>
<dbReference type="SUPFAM" id="SSF52242">
    <property type="entry name" value="Cobalamin (vitamin B12)-binding domain"/>
    <property type="match status" value="1"/>
</dbReference>
<evidence type="ECO:0000259" key="1">
    <source>
        <dbReference type="PROSITE" id="PS51332"/>
    </source>
</evidence>
<dbReference type="GO" id="GO:0031419">
    <property type="term" value="F:cobalamin binding"/>
    <property type="evidence" value="ECO:0007669"/>
    <property type="project" value="InterPro"/>
</dbReference>